<dbReference type="InterPro" id="IPR036850">
    <property type="entry name" value="NDK-like_dom_sf"/>
</dbReference>
<evidence type="ECO:0000256" key="8">
    <source>
        <dbReference type="ARBA" id="ARBA00022842"/>
    </source>
</evidence>
<evidence type="ECO:0000256" key="2">
    <source>
        <dbReference type="ARBA" id="ARBA00022490"/>
    </source>
</evidence>
<evidence type="ECO:0000313" key="16">
    <source>
        <dbReference type="EMBL" id="KAL1521733.1"/>
    </source>
</evidence>
<comment type="caution">
    <text evidence="16">The sequence shown here is derived from an EMBL/GenBank/DDBJ whole genome shotgun (WGS) entry which is preliminary data.</text>
</comment>
<keyword evidence="6 12" id="KW-0418">Kinase</keyword>
<evidence type="ECO:0000256" key="7">
    <source>
        <dbReference type="ARBA" id="ARBA00022840"/>
    </source>
</evidence>
<evidence type="ECO:0000256" key="11">
    <source>
        <dbReference type="RuleBase" id="RU004011"/>
    </source>
</evidence>
<dbReference type="EMBL" id="JBGBPQ010000007">
    <property type="protein sequence ID" value="KAL1521733.1"/>
    <property type="molecule type" value="Genomic_DNA"/>
</dbReference>
<dbReference type="GO" id="GO:0046872">
    <property type="term" value="F:metal ion binding"/>
    <property type="evidence" value="ECO:0007669"/>
    <property type="project" value="UniProtKB-KW"/>
</dbReference>
<evidence type="ECO:0000256" key="3">
    <source>
        <dbReference type="ARBA" id="ARBA00022679"/>
    </source>
</evidence>
<evidence type="ECO:0000313" key="17">
    <source>
        <dbReference type="Proteomes" id="UP001515480"/>
    </source>
</evidence>
<keyword evidence="2" id="KW-0963">Cytoplasm</keyword>
<dbReference type="SMART" id="SM00562">
    <property type="entry name" value="NDK"/>
    <property type="match status" value="1"/>
</dbReference>
<keyword evidence="7 12" id="KW-0067">ATP-binding</keyword>
<evidence type="ECO:0000256" key="4">
    <source>
        <dbReference type="ARBA" id="ARBA00022723"/>
    </source>
</evidence>
<dbReference type="GO" id="GO:0004550">
    <property type="term" value="F:nucleoside diphosphate kinase activity"/>
    <property type="evidence" value="ECO:0007669"/>
    <property type="project" value="UniProtKB-EC"/>
</dbReference>
<feature type="binding site" evidence="10">
    <location>
        <position position="125"/>
    </location>
    <ligand>
        <name>ATP</name>
        <dbReference type="ChEBI" id="CHEBI:30616"/>
    </ligand>
</feature>
<dbReference type="Gene3D" id="3.30.70.141">
    <property type="entry name" value="Nucleoside diphosphate kinase-like domain"/>
    <property type="match status" value="1"/>
</dbReference>
<dbReference type="PRINTS" id="PR01243">
    <property type="entry name" value="NUCDPKINASE"/>
</dbReference>
<name>A0AB34JJF8_PRYPA</name>
<dbReference type="GO" id="GO:0006183">
    <property type="term" value="P:GTP biosynthetic process"/>
    <property type="evidence" value="ECO:0007669"/>
    <property type="project" value="InterPro"/>
</dbReference>
<keyword evidence="3 12" id="KW-0808">Transferase</keyword>
<dbReference type="InterPro" id="IPR034907">
    <property type="entry name" value="NDK-like_dom"/>
</dbReference>
<dbReference type="SUPFAM" id="SSF54919">
    <property type="entry name" value="Nucleoside diphosphate kinase, NDK"/>
    <property type="match status" value="1"/>
</dbReference>
<feature type="binding site" evidence="10">
    <location>
        <position position="48"/>
    </location>
    <ligand>
        <name>ATP</name>
        <dbReference type="ChEBI" id="CHEBI:30616"/>
    </ligand>
</feature>
<sequence length="182" mass="19930">MAAATLLLLLLATVHGATIGWHGSPRELLSCVRLRGGARVESTYAMLKPDVASKKEVVAEIIKMINEAGLTVERKELCRLSKSLCKEFYAEHSERPFYNDLVDFMSSAPVLKLEVSGPDAIKTWRKLLGPTNSEKAKEEAPGSIRARFGTDGMRNAGHGSDSKESFAREYALMFKGGGFPKI</sequence>
<feature type="binding site" evidence="10">
    <location>
        <position position="155"/>
    </location>
    <ligand>
        <name>ATP</name>
        <dbReference type="ChEBI" id="CHEBI:30616"/>
    </ligand>
</feature>
<gene>
    <name evidence="16" type="ORF">AB1Y20_021388</name>
</gene>
<reference evidence="16 17" key="1">
    <citation type="journal article" date="2024" name="Science">
        <title>Giant polyketide synthase enzymes in the biosynthesis of giant marine polyether toxins.</title>
        <authorList>
            <person name="Fallon T.R."/>
            <person name="Shende V.V."/>
            <person name="Wierzbicki I.H."/>
            <person name="Pendleton A.L."/>
            <person name="Watervoot N.F."/>
            <person name="Auber R.P."/>
            <person name="Gonzalez D.J."/>
            <person name="Wisecaver J.H."/>
            <person name="Moore B.S."/>
        </authorList>
    </citation>
    <scope>NUCLEOTIDE SEQUENCE [LARGE SCALE GENOMIC DNA]</scope>
    <source>
        <strain evidence="16 17">12B1</strain>
    </source>
</reference>
<evidence type="ECO:0000256" key="5">
    <source>
        <dbReference type="ARBA" id="ARBA00022741"/>
    </source>
</evidence>
<dbReference type="PANTHER" id="PTHR46161:SF3">
    <property type="entry name" value="NUCLEOSIDE DIPHOSPHATE KINASE DDB_G0292928-RELATED"/>
    <property type="match status" value="1"/>
</dbReference>
<keyword evidence="9" id="KW-0546">Nucleotide metabolism</keyword>
<evidence type="ECO:0000256" key="1">
    <source>
        <dbReference type="ARBA" id="ARBA00008142"/>
    </source>
</evidence>
<dbReference type="InterPro" id="IPR001564">
    <property type="entry name" value="Nucleoside_diP_kinase"/>
</dbReference>
<comment type="similarity">
    <text evidence="1 10 11">Belongs to the NDK family.</text>
</comment>
<keyword evidence="4" id="KW-0479">Metal-binding</keyword>
<evidence type="ECO:0000256" key="6">
    <source>
        <dbReference type="ARBA" id="ARBA00022777"/>
    </source>
</evidence>
<dbReference type="Proteomes" id="UP001515480">
    <property type="component" value="Unassembled WGS sequence"/>
</dbReference>
<keyword evidence="5 12" id="KW-0547">Nucleotide-binding</keyword>
<evidence type="ECO:0000256" key="12">
    <source>
        <dbReference type="RuleBase" id="RU004013"/>
    </source>
</evidence>
<protein>
    <recommendedName>
        <fullName evidence="12">Nucleoside diphosphate kinase</fullName>
        <ecNumber evidence="12">2.7.4.6</ecNumber>
    </recommendedName>
</protein>
<feature type="region of interest" description="Disordered" evidence="13">
    <location>
        <begin position="131"/>
        <end position="161"/>
    </location>
</feature>
<dbReference type="PANTHER" id="PTHR46161">
    <property type="entry name" value="NUCLEOSIDE DIPHOSPHATE KINASE"/>
    <property type="match status" value="1"/>
</dbReference>
<dbReference type="GO" id="GO:0005524">
    <property type="term" value="F:ATP binding"/>
    <property type="evidence" value="ECO:0007669"/>
    <property type="project" value="UniProtKB-KW"/>
</dbReference>
<keyword evidence="17" id="KW-1185">Reference proteome</keyword>
<proteinExistence type="inferred from homology"/>
<organism evidence="16 17">
    <name type="scientific">Prymnesium parvum</name>
    <name type="common">Toxic golden alga</name>
    <dbReference type="NCBI Taxonomy" id="97485"/>
    <lineage>
        <taxon>Eukaryota</taxon>
        <taxon>Haptista</taxon>
        <taxon>Haptophyta</taxon>
        <taxon>Prymnesiophyceae</taxon>
        <taxon>Prymnesiales</taxon>
        <taxon>Prymnesiaceae</taxon>
        <taxon>Prymnesium</taxon>
    </lineage>
</organism>
<dbReference type="GO" id="GO:0006241">
    <property type="term" value="P:CTP biosynthetic process"/>
    <property type="evidence" value="ECO:0007669"/>
    <property type="project" value="InterPro"/>
</dbReference>
<evidence type="ECO:0000256" key="14">
    <source>
        <dbReference type="SAM" id="SignalP"/>
    </source>
</evidence>
<feature type="chain" id="PRO_5044214901" description="Nucleoside diphosphate kinase" evidence="14">
    <location>
        <begin position="17"/>
        <end position="182"/>
    </location>
</feature>
<dbReference type="AlphaFoldDB" id="A0AB34JJF8"/>
<evidence type="ECO:0000259" key="15">
    <source>
        <dbReference type="SMART" id="SM00562"/>
    </source>
</evidence>
<comment type="catalytic activity">
    <reaction evidence="12">
        <text>a 2'-deoxyribonucleoside 5'-diphosphate + ATP = a 2'-deoxyribonucleoside 5'-triphosphate + ADP</text>
        <dbReference type="Rhea" id="RHEA:44640"/>
        <dbReference type="ChEBI" id="CHEBI:30616"/>
        <dbReference type="ChEBI" id="CHEBI:61560"/>
        <dbReference type="ChEBI" id="CHEBI:73316"/>
        <dbReference type="ChEBI" id="CHEBI:456216"/>
        <dbReference type="EC" id="2.7.4.6"/>
    </reaction>
</comment>
<feature type="binding site" evidence="10">
    <location>
        <position position="131"/>
    </location>
    <ligand>
        <name>ATP</name>
        <dbReference type="ChEBI" id="CHEBI:30616"/>
    </ligand>
</feature>
<dbReference type="GO" id="GO:0006228">
    <property type="term" value="P:UTP biosynthetic process"/>
    <property type="evidence" value="ECO:0007669"/>
    <property type="project" value="InterPro"/>
</dbReference>
<keyword evidence="8" id="KW-0460">Magnesium</keyword>
<feature type="active site" description="Pros-phosphohistidine intermediate" evidence="10">
    <location>
        <position position="158"/>
    </location>
</feature>
<dbReference type="Pfam" id="PF00334">
    <property type="entry name" value="NDK"/>
    <property type="match status" value="1"/>
</dbReference>
<evidence type="ECO:0000256" key="10">
    <source>
        <dbReference type="PROSITE-ProRule" id="PRU00706"/>
    </source>
</evidence>
<accession>A0AB34JJF8</accession>
<feature type="binding site" evidence="10">
    <location>
        <position position="97"/>
    </location>
    <ligand>
        <name>ATP</name>
        <dbReference type="ChEBI" id="CHEBI:30616"/>
    </ligand>
</feature>
<dbReference type="EC" id="2.7.4.6" evidence="12"/>
<dbReference type="PROSITE" id="PS00469">
    <property type="entry name" value="NDPK"/>
    <property type="match status" value="1"/>
</dbReference>
<feature type="signal peptide" evidence="14">
    <location>
        <begin position="1"/>
        <end position="16"/>
    </location>
</feature>
<keyword evidence="14" id="KW-0732">Signal</keyword>
<evidence type="ECO:0000256" key="9">
    <source>
        <dbReference type="ARBA" id="ARBA00023080"/>
    </source>
</evidence>
<feature type="domain" description="Nucleoside diphosphate kinase-like" evidence="15">
    <location>
        <begin position="40"/>
        <end position="181"/>
    </location>
</feature>
<feature type="binding site" evidence="10">
    <location>
        <position position="145"/>
    </location>
    <ligand>
        <name>ATP</name>
        <dbReference type="ChEBI" id="CHEBI:30616"/>
    </ligand>
</feature>
<dbReference type="PROSITE" id="PS51374">
    <property type="entry name" value="NDPK_LIKE"/>
    <property type="match status" value="1"/>
</dbReference>
<dbReference type="InterPro" id="IPR023005">
    <property type="entry name" value="Nucleoside_diP_kinase_AS"/>
</dbReference>
<evidence type="ECO:0000256" key="13">
    <source>
        <dbReference type="SAM" id="MobiDB-lite"/>
    </source>
</evidence>